<name>A0ABU2FDL0_9EURY</name>
<comment type="caution">
    <text evidence="2">The sequence shown here is derived from an EMBL/GenBank/DDBJ whole genome shotgun (WGS) entry which is preliminary data.</text>
</comment>
<evidence type="ECO:0000256" key="1">
    <source>
        <dbReference type="SAM" id="Phobius"/>
    </source>
</evidence>
<keyword evidence="3" id="KW-1185">Reference proteome</keyword>
<feature type="transmembrane region" description="Helical" evidence="1">
    <location>
        <begin position="7"/>
        <end position="28"/>
    </location>
</feature>
<reference evidence="2 3" key="1">
    <citation type="submission" date="2022-06" db="EMBL/GenBank/DDBJ databases">
        <title>Haloarcula sp. a new haloarchaeum isolate from saline soil.</title>
        <authorList>
            <person name="Strakova D."/>
            <person name="Galisteo C."/>
            <person name="Sanchez-Porro C."/>
            <person name="Ventosa A."/>
        </authorList>
    </citation>
    <scope>NUCLEOTIDE SEQUENCE [LARGE SCALE GENOMIC DNA]</scope>
    <source>
        <strain evidence="2 3">S1CR25-12</strain>
    </source>
</reference>
<feature type="transmembrane region" description="Helical" evidence="1">
    <location>
        <begin position="79"/>
        <end position="99"/>
    </location>
</feature>
<sequence>MSSIPALVDWLIVALAAGSTVVGSYVGYQAYRGYRRHDSPTMQYLSLGLIFLTAVAFSIAFVGSLLLREGIVPMRFQQSLTLVTRTFQFLGVVFIAYSLHRRE</sequence>
<proteinExistence type="predicted"/>
<dbReference type="InterPro" id="IPR055943">
    <property type="entry name" value="DUF7521"/>
</dbReference>
<keyword evidence="1" id="KW-0812">Transmembrane</keyword>
<gene>
    <name evidence="2" type="ORF">NDI56_12935</name>
</gene>
<accession>A0ABU2FDL0</accession>
<evidence type="ECO:0000313" key="2">
    <source>
        <dbReference type="EMBL" id="MDS0260302.1"/>
    </source>
</evidence>
<dbReference type="EMBL" id="JAMQON010000003">
    <property type="protein sequence ID" value="MDS0260302.1"/>
    <property type="molecule type" value="Genomic_DNA"/>
</dbReference>
<evidence type="ECO:0000313" key="3">
    <source>
        <dbReference type="Proteomes" id="UP001259659"/>
    </source>
</evidence>
<keyword evidence="1" id="KW-1133">Transmembrane helix</keyword>
<organism evidence="2 3">
    <name type="scientific">Haloarcula saliterrae</name>
    <dbReference type="NCBI Taxonomy" id="2950534"/>
    <lineage>
        <taxon>Archaea</taxon>
        <taxon>Methanobacteriati</taxon>
        <taxon>Methanobacteriota</taxon>
        <taxon>Stenosarchaea group</taxon>
        <taxon>Halobacteria</taxon>
        <taxon>Halobacteriales</taxon>
        <taxon>Haloarculaceae</taxon>
        <taxon>Haloarcula</taxon>
    </lineage>
</organism>
<dbReference type="Proteomes" id="UP001259659">
    <property type="component" value="Unassembled WGS sequence"/>
</dbReference>
<feature type="transmembrane region" description="Helical" evidence="1">
    <location>
        <begin position="48"/>
        <end position="67"/>
    </location>
</feature>
<keyword evidence="1" id="KW-0472">Membrane</keyword>
<dbReference type="Pfam" id="PF24365">
    <property type="entry name" value="DUF7521"/>
    <property type="match status" value="1"/>
</dbReference>
<protein>
    <submittedName>
        <fullName evidence="2">Uncharacterized protein</fullName>
    </submittedName>
</protein>
<dbReference type="RefSeq" id="WP_310919970.1">
    <property type="nucleotide sequence ID" value="NZ_JAMQON010000003.1"/>
</dbReference>